<feature type="non-terminal residue" evidence="1">
    <location>
        <position position="1"/>
    </location>
</feature>
<dbReference type="EMBL" id="VINQ01000104">
    <property type="protein sequence ID" value="KAA0909330.1"/>
    <property type="molecule type" value="Genomic_DNA"/>
</dbReference>
<name>A0A5A9YWS4_9RHOB</name>
<reference evidence="1 2" key="1">
    <citation type="submission" date="2019-07" db="EMBL/GenBank/DDBJ databases">
        <title>Aquicoccus porphyridii gen. nov., sp. nov., isolated from a small marine red alga, Porphyridium marinum.</title>
        <authorList>
            <person name="Liu L."/>
        </authorList>
    </citation>
    <scope>NUCLEOTIDE SEQUENCE [LARGE SCALE GENOMIC DNA]</scope>
    <source>
        <strain evidence="1 2">L1 8-17</strain>
    </source>
</reference>
<keyword evidence="2" id="KW-1185">Reference proteome</keyword>
<gene>
    <name evidence="1" type="ORF">FLO80_21950</name>
</gene>
<dbReference type="AlphaFoldDB" id="A0A5A9YWS4"/>
<comment type="caution">
    <text evidence="1">The sequence shown here is derived from an EMBL/GenBank/DDBJ whole genome shotgun (WGS) entry which is preliminary data.</text>
</comment>
<evidence type="ECO:0000313" key="2">
    <source>
        <dbReference type="Proteomes" id="UP000325291"/>
    </source>
</evidence>
<evidence type="ECO:0000313" key="1">
    <source>
        <dbReference type="EMBL" id="KAA0909330.1"/>
    </source>
</evidence>
<dbReference type="Proteomes" id="UP000325291">
    <property type="component" value="Unassembled WGS sequence"/>
</dbReference>
<sequence>GLFRYLPGHGLVLEADFEMFLNEILHNTYQENTQGLY</sequence>
<protein>
    <submittedName>
        <fullName evidence="1">Isopenicillin N synthase family oxygenase</fullName>
    </submittedName>
</protein>
<proteinExistence type="predicted"/>
<organism evidence="1 2">
    <name type="scientific">Aquicoccus porphyridii</name>
    <dbReference type="NCBI Taxonomy" id="1852029"/>
    <lineage>
        <taxon>Bacteria</taxon>
        <taxon>Pseudomonadati</taxon>
        <taxon>Pseudomonadota</taxon>
        <taxon>Alphaproteobacteria</taxon>
        <taxon>Rhodobacterales</taxon>
        <taxon>Paracoccaceae</taxon>
        <taxon>Aquicoccus</taxon>
    </lineage>
</organism>
<accession>A0A5A9YWS4</accession>